<evidence type="ECO:0000259" key="21">
    <source>
        <dbReference type="PROSITE" id="PS50011"/>
    </source>
</evidence>
<evidence type="ECO:0000256" key="7">
    <source>
        <dbReference type="ARBA" id="ARBA00022553"/>
    </source>
</evidence>
<evidence type="ECO:0000256" key="9">
    <source>
        <dbReference type="ARBA" id="ARBA00022723"/>
    </source>
</evidence>
<evidence type="ECO:0000256" key="15">
    <source>
        <dbReference type="ARBA" id="ARBA00048329"/>
    </source>
</evidence>
<evidence type="ECO:0000256" key="13">
    <source>
        <dbReference type="ARBA" id="ARBA00022842"/>
    </source>
</evidence>
<feature type="region of interest" description="Disordered" evidence="20">
    <location>
        <begin position="1260"/>
        <end position="1297"/>
    </location>
</feature>
<dbReference type="PROSITE" id="PS00107">
    <property type="entry name" value="PROTEIN_KINASE_ATP"/>
    <property type="match status" value="1"/>
</dbReference>
<evidence type="ECO:0000256" key="19">
    <source>
        <dbReference type="PROSITE-ProRule" id="PRU10141"/>
    </source>
</evidence>
<evidence type="ECO:0000313" key="22">
    <source>
        <dbReference type="EMBL" id="KAK3606738.1"/>
    </source>
</evidence>
<dbReference type="InterPro" id="IPR050538">
    <property type="entry name" value="MAP_kinase_kinase_kinase"/>
</dbReference>
<feature type="region of interest" description="Disordered" evidence="20">
    <location>
        <begin position="119"/>
        <end position="162"/>
    </location>
</feature>
<name>A0AAE0TB28_9BIVA</name>
<keyword evidence="12 19" id="KW-0067">ATP-binding</keyword>
<comment type="cofactor">
    <cofactor evidence="1">
        <name>Mg(2+)</name>
        <dbReference type="ChEBI" id="CHEBI:18420"/>
    </cofactor>
</comment>
<feature type="region of interest" description="Disordered" evidence="20">
    <location>
        <begin position="1"/>
        <end position="103"/>
    </location>
</feature>
<evidence type="ECO:0000313" key="23">
    <source>
        <dbReference type="Proteomes" id="UP001195483"/>
    </source>
</evidence>
<keyword evidence="5" id="KW-0963">Cytoplasm</keyword>
<evidence type="ECO:0000256" key="10">
    <source>
        <dbReference type="ARBA" id="ARBA00022741"/>
    </source>
</evidence>
<feature type="compositionally biased region" description="Acidic residues" evidence="20">
    <location>
        <begin position="483"/>
        <end position="499"/>
    </location>
</feature>
<protein>
    <recommendedName>
        <fullName evidence="17">Mitogen-activated protein kinase kinase kinase 4</fullName>
        <ecNumber evidence="4">2.7.11.25</ecNumber>
    </recommendedName>
    <alternativeName>
        <fullName evidence="18">MAPK/ERK kinase kinase 4</fullName>
    </alternativeName>
</protein>
<comment type="similarity">
    <text evidence="3">Belongs to the protein kinase superfamily. STE Ser/Thr protein kinase family. MAP kinase kinase kinase subfamily.</text>
</comment>
<evidence type="ECO:0000256" key="20">
    <source>
        <dbReference type="SAM" id="MobiDB-lite"/>
    </source>
</evidence>
<comment type="subcellular location">
    <subcellularLocation>
        <location evidence="2">Cytoplasm</location>
        <location evidence="2">Perinuclear region</location>
    </subcellularLocation>
</comment>
<keyword evidence="13" id="KW-0460">Magnesium</keyword>
<dbReference type="Proteomes" id="UP001195483">
    <property type="component" value="Unassembled WGS sequence"/>
</dbReference>
<sequence>MADEDGLRPNSPEEDFNPLTDELNSRNPMVCSHSPDTESSNDEGLEGLKGHLESYTRPGGDLPYSITPPVSSRLNKRDKIKSRGKQSYREYKMHAEKRKKSPRTVVSVIKENYSETRPSLFGLTGVDSDDNFEMRESVREQKEKKRKESRERSKTTTTNRAHDRFVKRHSDDLTSLATNTVEAEVLMQSVSLNLESSGRFRSLAAKPSPVSVTGGKSECRRYPSSSKIECPLERLNFSKTFTALINMGSQGKREKEKKEKEKLLSKRQISSDEEMWLNFIWMELQAWQSGCSLQDQELKISLKKEKIPRVLDEVLNFRVDFSNIDSDSIGNGVLLNRSISHASSNLSTHTSSTDISVSYTTMFLTNITLSQQREALIQVKKLLDKLDRCEQLFPTSKAFAKEYPLYGDKKFVCRLKSLNLWLNITHDLCHKLKLVGKLFNAHSVAGSNWPDVNLEGPDCCDRSVPSHSINWDNIPKIEKYSDSEGDDIAEGEVEEEADQEVEKYSDTETHSTLDRKVKFMFDSDRSSRDTSPVNLDAPSDTSTPFKKRQTSPITDLSRASSEASLDDPQRSSVYRNYVDKSLKRIGLSKMIIRLRDILNRSLQRAKDALERPRGDLSRLDSVCKSPTDDYSSQMSSSPSLELLDRHPLAYARSTSLTDFGAWSEQFLDIGLPSFRPSYLFLVRILLDVIHDAMILRLEQLENPIKEPSFLSLRQLIRECKDMLSWAVMVKQYYQYMVAAVLCDDEMAEEASPMDLEEFDSDMSRMFKIYFQYLQNWLYMLQNIQEASHSLKNPLEEEWNFTKKICPYVIGGEAEAGRRFSTLAISLLNSISDFLEAGIDEYTTSLYDWSMVNEDEDEESDNQTEDSDDENPNTSHRKRTSRVRQTFQQTCRNFKNLFHEARERASKALGFAKMLRKDLEIAADFNIAVEMPQLLQKLHETKHVRVIAPVSAGYLMFIPVLITHQNKLILQLLNVTCGREDITMATADIQKEEGYLLMVRSDGDEECPNWKGDNVEVEPTAETAIALSHLTVEALLLVVIHSSHLTAQRKEFENLMGNTVELVNEQTSCHEAIAESLLELKEAAISLRDKVATAIKQVDEKWNCGDIAKMEESEKNHILKLYRETMLQAYNFGFEYMREVTRLVSGEMKAMQGWGLVSFAKDWMKFVSEKCETGRGMRPRWASQGLEFLIVVCDPKILALLNEEEFQDLQQCINDSITHLIGNAVDRSASWNPTMGIPKIATSSDMQRRYDRFSSWPTDQGRIVKSKSMTGDSGLKTPSVRTPLSSRSSSASKKRPSDDILEVELHDGIDGGIVMDIHQPKNRAPPAEFNIPRFFKTRDRVMSVIEKLENERLKKLQEKRVIGQVTGRRSEVSYHTYARKVNFRWHKGNKIGEGQFGKVYCAVNIDTGELMAMKEMKFVSNDMQAVKDILDEIKIFEGIRHENIVRYYGVEVHRDDMLVFMEYCDRGTIEEVAKLGLPEDMIRYYTKELLIAVNVLHENGIVHRDIKGANVFLTSSGRLKLGDFGCSVKLKSHSTLPGEINTLVGTTAYMAPEVITRNDQEGHGRAADIWSLGCVVIEMASGKRPWHELESNYQIMWKVGMGETPAVPESIGAEGRDFLSHCFEHEAKDRWTASQLLDHPFVRLYDEPEQEGASALA</sequence>
<feature type="compositionally biased region" description="Basic and acidic residues" evidence="20">
    <location>
        <begin position="132"/>
        <end position="162"/>
    </location>
</feature>
<dbReference type="SMART" id="SM00220">
    <property type="entry name" value="S_TKc"/>
    <property type="match status" value="1"/>
</dbReference>
<organism evidence="22 23">
    <name type="scientific">Potamilus streckersoni</name>
    <dbReference type="NCBI Taxonomy" id="2493646"/>
    <lineage>
        <taxon>Eukaryota</taxon>
        <taxon>Metazoa</taxon>
        <taxon>Spiralia</taxon>
        <taxon>Lophotrochozoa</taxon>
        <taxon>Mollusca</taxon>
        <taxon>Bivalvia</taxon>
        <taxon>Autobranchia</taxon>
        <taxon>Heteroconchia</taxon>
        <taxon>Palaeoheterodonta</taxon>
        <taxon>Unionida</taxon>
        <taxon>Unionoidea</taxon>
        <taxon>Unionidae</taxon>
        <taxon>Ambleminae</taxon>
        <taxon>Lampsilini</taxon>
        <taxon>Potamilus</taxon>
    </lineage>
</organism>
<evidence type="ECO:0000256" key="6">
    <source>
        <dbReference type="ARBA" id="ARBA00022527"/>
    </source>
</evidence>
<reference evidence="22" key="2">
    <citation type="journal article" date="2021" name="Genome Biol. Evol.">
        <title>Developing a high-quality reference genome for a parasitic bivalve with doubly uniparental inheritance (Bivalvia: Unionida).</title>
        <authorList>
            <person name="Smith C.H."/>
        </authorList>
    </citation>
    <scope>NUCLEOTIDE SEQUENCE</scope>
    <source>
        <strain evidence="22">CHS0354</strain>
        <tissue evidence="22">Mantle</tissue>
    </source>
</reference>
<feature type="compositionally biased region" description="Basic and acidic residues" evidence="20">
    <location>
        <begin position="500"/>
        <end position="509"/>
    </location>
</feature>
<dbReference type="PANTHER" id="PTHR48016">
    <property type="entry name" value="MAP KINASE KINASE KINASE SSK2-RELATED-RELATED"/>
    <property type="match status" value="1"/>
</dbReference>
<evidence type="ECO:0000256" key="14">
    <source>
        <dbReference type="ARBA" id="ARBA00047559"/>
    </source>
</evidence>
<reference evidence="22" key="3">
    <citation type="submission" date="2023-05" db="EMBL/GenBank/DDBJ databases">
        <authorList>
            <person name="Smith C.H."/>
        </authorList>
    </citation>
    <scope>NUCLEOTIDE SEQUENCE</scope>
    <source>
        <strain evidence="22">CHS0354</strain>
        <tissue evidence="22">Mantle</tissue>
    </source>
</reference>
<dbReference type="InterPro" id="IPR000719">
    <property type="entry name" value="Prot_kinase_dom"/>
</dbReference>
<keyword evidence="6" id="KW-0723">Serine/threonine-protein kinase</keyword>
<dbReference type="EC" id="2.7.11.25" evidence="4"/>
<evidence type="ECO:0000256" key="11">
    <source>
        <dbReference type="ARBA" id="ARBA00022777"/>
    </source>
</evidence>
<evidence type="ECO:0000256" key="16">
    <source>
        <dbReference type="ARBA" id="ARBA00060115"/>
    </source>
</evidence>
<dbReference type="InterPro" id="IPR045801">
    <property type="entry name" value="MEKK4_N"/>
</dbReference>
<evidence type="ECO:0000256" key="18">
    <source>
        <dbReference type="ARBA" id="ARBA00083883"/>
    </source>
</evidence>
<accession>A0AAE0TB28</accession>
<comment type="function">
    <text evidence="16">Component of a protein kinase signal transduction cascade. Activates the CSBP2, P38 and JNK MAPK pathways, but not the ERK pathway. Specifically phosphorylates and activates MAP2K4 and MAP2K6.</text>
</comment>
<evidence type="ECO:0000256" key="4">
    <source>
        <dbReference type="ARBA" id="ARBA00012406"/>
    </source>
</evidence>
<dbReference type="PROSITE" id="PS00108">
    <property type="entry name" value="PROTEIN_KINASE_ST"/>
    <property type="match status" value="1"/>
</dbReference>
<dbReference type="FunFam" id="1.10.510.10:FF:000122">
    <property type="entry name" value="Mitogen-activated protein kinase kinase kinase 4"/>
    <property type="match status" value="1"/>
</dbReference>
<evidence type="ECO:0000256" key="5">
    <source>
        <dbReference type="ARBA" id="ARBA00022490"/>
    </source>
</evidence>
<evidence type="ECO:0000256" key="2">
    <source>
        <dbReference type="ARBA" id="ARBA00004556"/>
    </source>
</evidence>
<evidence type="ECO:0000256" key="17">
    <source>
        <dbReference type="ARBA" id="ARBA00069057"/>
    </source>
</evidence>
<keyword evidence="11" id="KW-0418">Kinase</keyword>
<keyword evidence="10 19" id="KW-0547">Nucleotide-binding</keyword>
<feature type="region of interest" description="Disordered" evidence="20">
    <location>
        <begin position="854"/>
        <end position="884"/>
    </location>
</feature>
<feature type="region of interest" description="Disordered" evidence="20">
    <location>
        <begin position="523"/>
        <end position="569"/>
    </location>
</feature>
<feature type="compositionally biased region" description="Acidic residues" evidence="20">
    <location>
        <begin position="854"/>
        <end position="870"/>
    </location>
</feature>
<reference evidence="22" key="1">
    <citation type="journal article" date="2021" name="Genome Biol. Evol.">
        <title>A High-Quality Reference Genome for a Parasitic Bivalve with Doubly Uniparental Inheritance (Bivalvia: Unionida).</title>
        <authorList>
            <person name="Smith C.H."/>
        </authorList>
    </citation>
    <scope>NUCLEOTIDE SEQUENCE</scope>
    <source>
        <strain evidence="22">CHS0354</strain>
    </source>
</reference>
<dbReference type="Pfam" id="PF19431">
    <property type="entry name" value="MEKK4_N"/>
    <property type="match status" value="1"/>
</dbReference>
<dbReference type="GO" id="GO:0004709">
    <property type="term" value="F:MAP kinase kinase kinase activity"/>
    <property type="evidence" value="ECO:0007669"/>
    <property type="project" value="UniProtKB-EC"/>
</dbReference>
<dbReference type="InterPro" id="IPR008271">
    <property type="entry name" value="Ser/Thr_kinase_AS"/>
</dbReference>
<evidence type="ECO:0000256" key="1">
    <source>
        <dbReference type="ARBA" id="ARBA00001946"/>
    </source>
</evidence>
<proteinExistence type="inferred from homology"/>
<evidence type="ECO:0000256" key="8">
    <source>
        <dbReference type="ARBA" id="ARBA00022679"/>
    </source>
</evidence>
<dbReference type="EMBL" id="JAEAOA010002136">
    <property type="protein sequence ID" value="KAK3606738.1"/>
    <property type="molecule type" value="Genomic_DNA"/>
</dbReference>
<gene>
    <name evidence="22" type="ORF">CHS0354_036538</name>
</gene>
<comment type="catalytic activity">
    <reaction evidence="15">
        <text>L-seryl-[protein] + ATP = O-phospho-L-seryl-[protein] + ADP + H(+)</text>
        <dbReference type="Rhea" id="RHEA:17989"/>
        <dbReference type="Rhea" id="RHEA-COMP:9863"/>
        <dbReference type="Rhea" id="RHEA-COMP:11604"/>
        <dbReference type="ChEBI" id="CHEBI:15378"/>
        <dbReference type="ChEBI" id="CHEBI:29999"/>
        <dbReference type="ChEBI" id="CHEBI:30616"/>
        <dbReference type="ChEBI" id="CHEBI:83421"/>
        <dbReference type="ChEBI" id="CHEBI:456216"/>
        <dbReference type="EC" id="2.7.11.25"/>
    </reaction>
</comment>
<dbReference type="Pfam" id="PF00069">
    <property type="entry name" value="Pkinase"/>
    <property type="match status" value="1"/>
</dbReference>
<dbReference type="Gene3D" id="1.10.510.10">
    <property type="entry name" value="Transferase(Phosphotransferase) domain 1"/>
    <property type="match status" value="1"/>
</dbReference>
<dbReference type="PANTHER" id="PTHR48016:SF32">
    <property type="entry name" value="MITOGEN-ACTIVATED PROTEIN KINASE KINASE KINASE 4"/>
    <property type="match status" value="1"/>
</dbReference>
<dbReference type="GO" id="GO:0005524">
    <property type="term" value="F:ATP binding"/>
    <property type="evidence" value="ECO:0007669"/>
    <property type="project" value="UniProtKB-UniRule"/>
</dbReference>
<dbReference type="InterPro" id="IPR011009">
    <property type="entry name" value="Kinase-like_dom_sf"/>
</dbReference>
<feature type="compositionally biased region" description="Low complexity" evidence="20">
    <location>
        <begin position="1277"/>
        <end position="1290"/>
    </location>
</feature>
<keyword evidence="8" id="KW-0808">Transferase</keyword>
<dbReference type="GO" id="GO:0046872">
    <property type="term" value="F:metal ion binding"/>
    <property type="evidence" value="ECO:0007669"/>
    <property type="project" value="UniProtKB-KW"/>
</dbReference>
<dbReference type="CDD" id="cd06626">
    <property type="entry name" value="STKc_MEKK4"/>
    <property type="match status" value="1"/>
</dbReference>
<feature type="binding site" evidence="19">
    <location>
        <position position="1413"/>
    </location>
    <ligand>
        <name>ATP</name>
        <dbReference type="ChEBI" id="CHEBI:30616"/>
    </ligand>
</feature>
<dbReference type="SUPFAM" id="SSF56112">
    <property type="entry name" value="Protein kinase-like (PK-like)"/>
    <property type="match status" value="1"/>
</dbReference>
<feature type="domain" description="Protein kinase" evidence="21">
    <location>
        <begin position="1384"/>
        <end position="1641"/>
    </location>
</feature>
<keyword evidence="9" id="KW-0479">Metal-binding</keyword>
<feature type="compositionally biased region" description="Polar residues" evidence="20">
    <location>
        <begin position="529"/>
        <end position="563"/>
    </location>
</feature>
<comment type="caution">
    <text evidence="22">The sequence shown here is derived from an EMBL/GenBank/DDBJ whole genome shotgun (WGS) entry which is preliminary data.</text>
</comment>
<evidence type="ECO:0000256" key="3">
    <source>
        <dbReference type="ARBA" id="ARBA00006529"/>
    </source>
</evidence>
<comment type="catalytic activity">
    <reaction evidence="14">
        <text>L-threonyl-[protein] + ATP = O-phospho-L-threonyl-[protein] + ADP + H(+)</text>
        <dbReference type="Rhea" id="RHEA:46608"/>
        <dbReference type="Rhea" id="RHEA-COMP:11060"/>
        <dbReference type="Rhea" id="RHEA-COMP:11605"/>
        <dbReference type="ChEBI" id="CHEBI:15378"/>
        <dbReference type="ChEBI" id="CHEBI:30013"/>
        <dbReference type="ChEBI" id="CHEBI:30616"/>
        <dbReference type="ChEBI" id="CHEBI:61977"/>
        <dbReference type="ChEBI" id="CHEBI:456216"/>
        <dbReference type="EC" id="2.7.11.25"/>
    </reaction>
</comment>
<dbReference type="InterPro" id="IPR017441">
    <property type="entry name" value="Protein_kinase_ATP_BS"/>
</dbReference>
<keyword evidence="7" id="KW-0597">Phosphoprotein</keyword>
<feature type="compositionally biased region" description="Basic residues" evidence="20">
    <location>
        <begin position="74"/>
        <end position="86"/>
    </location>
</feature>
<dbReference type="PROSITE" id="PS50011">
    <property type="entry name" value="PROTEIN_KINASE_DOM"/>
    <property type="match status" value="1"/>
</dbReference>
<feature type="region of interest" description="Disordered" evidence="20">
    <location>
        <begin position="481"/>
        <end position="509"/>
    </location>
</feature>
<evidence type="ECO:0000256" key="12">
    <source>
        <dbReference type="ARBA" id="ARBA00022840"/>
    </source>
</evidence>
<dbReference type="GO" id="GO:0048471">
    <property type="term" value="C:perinuclear region of cytoplasm"/>
    <property type="evidence" value="ECO:0007669"/>
    <property type="project" value="UniProtKB-SubCell"/>
</dbReference>
<keyword evidence="23" id="KW-1185">Reference proteome</keyword>